<dbReference type="PROSITE" id="PS51257">
    <property type="entry name" value="PROKAR_LIPOPROTEIN"/>
    <property type="match status" value="1"/>
</dbReference>
<dbReference type="EMBL" id="DAEQIJ010000006">
    <property type="protein sequence ID" value="HBH2619839.1"/>
    <property type="molecule type" value="Genomic_DNA"/>
</dbReference>
<feature type="chain" id="PRO_5044052077" evidence="2">
    <location>
        <begin position="25"/>
        <end position="271"/>
    </location>
</feature>
<dbReference type="GeneID" id="66353256"/>
<dbReference type="SMART" id="SM00062">
    <property type="entry name" value="PBPb"/>
    <property type="match status" value="1"/>
</dbReference>
<dbReference type="Proteomes" id="UP000411588">
    <property type="component" value="Unassembled WGS sequence"/>
</dbReference>
<evidence type="ECO:0000259" key="3">
    <source>
        <dbReference type="SMART" id="SM00062"/>
    </source>
</evidence>
<dbReference type="InterPro" id="IPR001638">
    <property type="entry name" value="Solute-binding_3/MltF_N"/>
</dbReference>
<dbReference type="Proteomes" id="UP000878956">
    <property type="component" value="Unassembled WGS sequence"/>
</dbReference>
<dbReference type="Gene3D" id="3.40.190.10">
    <property type="entry name" value="Periplasmic binding protein-like II"/>
    <property type="match status" value="2"/>
</dbReference>
<dbReference type="EMBL" id="FUPS01000003">
    <property type="protein sequence ID" value="SJS06702.1"/>
    <property type="molecule type" value="Genomic_DNA"/>
</dbReference>
<evidence type="ECO:0000313" key="6">
    <source>
        <dbReference type="EMBL" id="CDT29568.1"/>
    </source>
</evidence>
<dbReference type="PANTHER" id="PTHR35936:SF17">
    <property type="entry name" value="ARGININE-BINDING EXTRACELLULAR PROTEIN ARTP"/>
    <property type="match status" value="1"/>
</dbReference>
<dbReference type="SUPFAM" id="SSF53850">
    <property type="entry name" value="Periplasmic binding protein-like II"/>
    <property type="match status" value="1"/>
</dbReference>
<gene>
    <name evidence="9" type="primary">artP</name>
    <name evidence="6" type="ORF">BN1095_410014</name>
    <name evidence="4" type="ORF">BN1096_300052</name>
    <name evidence="5" type="ORF">BN1097_310052</name>
    <name evidence="7" type="ORF">KRM00_001947</name>
    <name evidence="8" type="ORF">KRQ00_001594</name>
    <name evidence="11" type="ORF">SAMEA1402366_01900</name>
    <name evidence="10" type="ORF">SAMEA1402399_01707</name>
    <name evidence="9" type="ORF">SAMEA3375112_01157</name>
</gene>
<evidence type="ECO:0000313" key="5">
    <source>
        <dbReference type="EMBL" id="CDS84589.1"/>
    </source>
</evidence>
<dbReference type="KEGG" id="pdf:CD630DERM_07500"/>
<proteinExistence type="predicted"/>
<reference evidence="11 13" key="3">
    <citation type="submission" date="2019-04" db="EMBL/GenBank/DDBJ databases">
        <authorList>
            <consortium name="Pathogen Informatics"/>
        </authorList>
    </citation>
    <scope>NUCLEOTIDE SEQUENCE [LARGE SCALE GENOMIC DNA]</scope>
    <source>
        <strain evidence="14">clo34</strain>
        <strain evidence="10">Clo34</strain>
        <strain evidence="13">tl291</strain>
        <strain evidence="11">Tl291</strain>
        <strain evidence="9 12">VRECD0157</strain>
    </source>
</reference>
<evidence type="ECO:0000313" key="14">
    <source>
        <dbReference type="Proteomes" id="UP000411588"/>
    </source>
</evidence>
<dbReference type="EMBL" id="LK932481">
    <property type="protein sequence ID" value="CDS84138.1"/>
    <property type="molecule type" value="Genomic_DNA"/>
</dbReference>
<name>A0A031WE66_CLODI</name>
<evidence type="ECO:0000313" key="12">
    <source>
        <dbReference type="Proteomes" id="UP000189137"/>
    </source>
</evidence>
<organism evidence="4">
    <name type="scientific">Clostridioides difficile</name>
    <name type="common">Peptoclostridium difficile</name>
    <dbReference type="NCBI Taxonomy" id="1496"/>
    <lineage>
        <taxon>Bacteria</taxon>
        <taxon>Bacillati</taxon>
        <taxon>Bacillota</taxon>
        <taxon>Clostridia</taxon>
        <taxon>Peptostreptococcales</taxon>
        <taxon>Peptostreptococcaceae</taxon>
        <taxon>Clostridioides</taxon>
    </lineage>
</organism>
<dbReference type="AlphaFoldDB" id="A0A031WE66"/>
<evidence type="ECO:0000256" key="1">
    <source>
        <dbReference type="ARBA" id="ARBA00022729"/>
    </source>
</evidence>
<dbReference type="EMBL" id="CAAJVP010000007">
    <property type="protein sequence ID" value="VHY06778.1"/>
    <property type="molecule type" value="Genomic_DNA"/>
</dbReference>
<evidence type="ECO:0000313" key="10">
    <source>
        <dbReference type="EMBL" id="VFD31656.1"/>
    </source>
</evidence>
<dbReference type="Proteomes" id="UP000879542">
    <property type="component" value="Unassembled WGS sequence"/>
</dbReference>
<reference evidence="4" key="1">
    <citation type="submission" date="2014-07" db="EMBL/GenBank/DDBJ databases">
        <authorList>
            <person name="Monot Marc"/>
        </authorList>
    </citation>
    <scope>NUCLEOTIDE SEQUENCE</scope>
    <source>
        <strain evidence="6">7032989</strain>
        <strain evidence="5">7032994</strain>
    </source>
</reference>
<feature type="domain" description="Solute-binding protein family 3/N-terminal" evidence="3">
    <location>
        <begin position="40"/>
        <end position="264"/>
    </location>
</feature>
<dbReference type="Proteomes" id="UP000372533">
    <property type="component" value="Unassembled WGS sequence"/>
</dbReference>
<keyword evidence="1 2" id="KW-0732">Signal</keyword>
<dbReference type="EMBL" id="LK933083">
    <property type="protein sequence ID" value="CDT29568.1"/>
    <property type="molecule type" value="Genomic_DNA"/>
</dbReference>
<evidence type="ECO:0000313" key="7">
    <source>
        <dbReference type="EMBL" id="HBH1542464.1"/>
    </source>
</evidence>
<evidence type="ECO:0000313" key="8">
    <source>
        <dbReference type="EMBL" id="HBH2619839.1"/>
    </source>
</evidence>
<dbReference type="EMBL" id="LK932367">
    <property type="protein sequence ID" value="CDS84589.1"/>
    <property type="molecule type" value="Genomic_DNA"/>
</dbReference>
<accession>A0A031WE66</accession>
<sequence length="271" mass="29536">MKVFKKLLSLGLVLGLTLSLVGCSGGGEKTKLEQIKDNGKLVVGTSAEFPPFEFHKVVDGKDSIKGFDIMLAEEFAKELGVKVEIKDMSFDGLIGALNADQVDIVLAGMSPTPEREKSVDFSELYYLSRNAVIVKDADIDKVKTEDDLKKLRVGVQAGSIQEEYVVNTLKMTTTKSLKAIPDLITELKNGNIDAVVTNEAVSLINVKKYDGIKMANTEVGKDVTEGMAAAIKKSDNNKDFIELLNKKIKELQDGKKIEEFLNEASTEAASN</sequence>
<evidence type="ECO:0000313" key="13">
    <source>
        <dbReference type="Proteomes" id="UP000372533"/>
    </source>
</evidence>
<evidence type="ECO:0000256" key="2">
    <source>
        <dbReference type="SAM" id="SignalP"/>
    </source>
</evidence>
<evidence type="ECO:0000313" key="9">
    <source>
        <dbReference type="EMBL" id="SJS06702.1"/>
    </source>
</evidence>
<feature type="signal peptide" evidence="2">
    <location>
        <begin position="1"/>
        <end position="24"/>
    </location>
</feature>
<reference evidence="7" key="4">
    <citation type="submission" date="2021-06" db="EMBL/GenBank/DDBJ databases">
        <authorList>
            <consortium name="NCBI Pathogen Detection Project"/>
        </authorList>
    </citation>
    <scope>NUCLEOTIDE SEQUENCE</scope>
    <source>
        <strain evidence="8">Clostridioides</strain>
        <strain evidence="7">HN1000</strain>
    </source>
</reference>
<dbReference type="EMBL" id="DAEPXK010000018">
    <property type="protein sequence ID" value="HBH1542464.1"/>
    <property type="molecule type" value="Genomic_DNA"/>
</dbReference>
<reference evidence="7" key="2">
    <citation type="journal article" date="2018" name="Genome Biol.">
        <title>SKESA: strategic k-mer extension for scrupulous assemblies.</title>
        <authorList>
            <person name="Souvorov A."/>
            <person name="Agarwala R."/>
            <person name="Lipman D.J."/>
        </authorList>
    </citation>
    <scope>NUCLEOTIDE SEQUENCE</scope>
    <source>
        <strain evidence="8">Clostridioides</strain>
        <strain evidence="7">HN1000</strain>
    </source>
</reference>
<dbReference type="Proteomes" id="UP000189137">
    <property type="component" value="Unassembled WGS sequence"/>
</dbReference>
<dbReference type="OMA" id="GWDPLFA"/>
<dbReference type="PANTHER" id="PTHR35936">
    <property type="entry name" value="MEMBRANE-BOUND LYTIC MUREIN TRANSGLYCOSYLASE F"/>
    <property type="match status" value="1"/>
</dbReference>
<dbReference type="RefSeq" id="WP_003432207.1">
    <property type="nucleotide sequence ID" value="NZ_AP025558.1"/>
</dbReference>
<dbReference type="Pfam" id="PF00497">
    <property type="entry name" value="SBP_bac_3"/>
    <property type="match status" value="1"/>
</dbReference>
<dbReference type="PATRIC" id="fig|1496.1371.peg.1659"/>
<evidence type="ECO:0000313" key="11">
    <source>
        <dbReference type="EMBL" id="VHY06778.1"/>
    </source>
</evidence>
<evidence type="ECO:0000313" key="4">
    <source>
        <dbReference type="EMBL" id="CDS84138.1"/>
    </source>
</evidence>
<protein>
    <submittedName>
        <fullName evidence="10">ABC transporter aminoacid-family extracellular solute-binding protein</fullName>
    </submittedName>
    <submittedName>
        <fullName evidence="4">ABC-type transport system, aminoacid-family extracellular solute-binding protein</fullName>
    </submittedName>
    <submittedName>
        <fullName evidence="9">Arginine-binding extracellular protein ArtP</fullName>
    </submittedName>
    <submittedName>
        <fullName evidence="7">Transporter substrate-binding domain-containing protein</fullName>
    </submittedName>
</protein>
<dbReference type="EMBL" id="CAADAN010000005">
    <property type="protein sequence ID" value="VFD31656.1"/>
    <property type="molecule type" value="Genomic_DNA"/>
</dbReference>